<organism evidence="3 4">
    <name type="scientific">Gordonia hydrophobica</name>
    <dbReference type="NCBI Taxonomy" id="40516"/>
    <lineage>
        <taxon>Bacteria</taxon>
        <taxon>Bacillati</taxon>
        <taxon>Actinomycetota</taxon>
        <taxon>Actinomycetes</taxon>
        <taxon>Mycobacteriales</taxon>
        <taxon>Gordoniaceae</taxon>
        <taxon>Gordonia</taxon>
    </lineage>
</organism>
<feature type="transmembrane region" description="Helical" evidence="2">
    <location>
        <begin position="133"/>
        <end position="154"/>
    </location>
</feature>
<reference evidence="3 4" key="1">
    <citation type="journal article" date="2023" name="Virus Evol.">
        <title>Computational host range prediction-The good, the bad, and the ugly.</title>
        <authorList>
            <person name="Howell A.A."/>
            <person name="Versoza C.J."/>
            <person name="Pfeifer S.P."/>
        </authorList>
    </citation>
    <scope>NUCLEOTIDE SEQUENCE [LARGE SCALE GENOMIC DNA]</scope>
    <source>
        <strain evidence="3 4">1610/1b</strain>
    </source>
</reference>
<accession>A0ABZ2U254</accession>
<keyword evidence="2" id="KW-0472">Membrane</keyword>
<name>A0ABZ2U254_9ACTN</name>
<keyword evidence="2" id="KW-1133">Transmembrane helix</keyword>
<dbReference type="EMBL" id="CP136137">
    <property type="protein sequence ID" value="WYY07682.1"/>
    <property type="molecule type" value="Genomic_DNA"/>
</dbReference>
<feature type="region of interest" description="Disordered" evidence="1">
    <location>
        <begin position="163"/>
        <end position="186"/>
    </location>
</feature>
<keyword evidence="4" id="KW-1185">Reference proteome</keyword>
<feature type="compositionally biased region" description="Low complexity" evidence="1">
    <location>
        <begin position="169"/>
        <end position="186"/>
    </location>
</feature>
<feature type="transmembrane region" description="Helical" evidence="2">
    <location>
        <begin position="56"/>
        <end position="75"/>
    </location>
</feature>
<keyword evidence="2" id="KW-0812">Transmembrane</keyword>
<evidence type="ECO:0000313" key="4">
    <source>
        <dbReference type="Proteomes" id="UP001479933"/>
    </source>
</evidence>
<gene>
    <name evidence="3" type="ORF">RVF87_00915</name>
</gene>
<dbReference type="Proteomes" id="UP001479933">
    <property type="component" value="Chromosome"/>
</dbReference>
<proteinExistence type="predicted"/>
<sequence length="186" mass="19548">MHSRALPFAVIAAAVTAIAVTALPWFNLKKIGLDISWNGLGIASDPYLDLAPHGRGWLIVAACVLAGLTGLVALMPAPAAKPLARMMAGASAIGAGLAALVPIAIWIWPSWYFGTVHDHLKLPDDSPIGVSKLILSTLIVILLLLAGLCAGLYVERSENLPLRTSSQGRSSASRTPRRSNSSPRTK</sequence>
<evidence type="ECO:0000256" key="1">
    <source>
        <dbReference type="SAM" id="MobiDB-lite"/>
    </source>
</evidence>
<evidence type="ECO:0000313" key="3">
    <source>
        <dbReference type="EMBL" id="WYY07682.1"/>
    </source>
</evidence>
<dbReference type="RefSeq" id="WP_174545332.1">
    <property type="nucleotide sequence ID" value="NZ_CP136137.1"/>
</dbReference>
<evidence type="ECO:0000256" key="2">
    <source>
        <dbReference type="SAM" id="Phobius"/>
    </source>
</evidence>
<protein>
    <submittedName>
        <fullName evidence="3">Uncharacterized protein</fullName>
    </submittedName>
</protein>
<feature type="transmembrane region" description="Helical" evidence="2">
    <location>
        <begin position="87"/>
        <end position="113"/>
    </location>
</feature>